<dbReference type="GO" id="GO:0080120">
    <property type="term" value="P:CAAX-box protein maturation"/>
    <property type="evidence" value="ECO:0007669"/>
    <property type="project" value="UniProtKB-ARBA"/>
</dbReference>
<evidence type="ECO:0000256" key="1">
    <source>
        <dbReference type="SAM" id="Phobius"/>
    </source>
</evidence>
<dbReference type="HOGENOM" id="CLU_120446_0_0_5"/>
<sequence>MIELCGTASSYFADAKRAVRTWPGLSIWWQSILIFTLFIAATLAINKVEYLFNFSVTDDPIELLAVAALAILVPALTEEMVFRVGLAGRRGRIRAILAMAAFVLWHPVQVWLGLPMAQALFLEPGFLAITAALGLACTIAYRNSGSIWPPVMMHWLVVVEWKGLTVPV</sequence>
<dbReference type="Proteomes" id="UP000001964">
    <property type="component" value="Chromosome"/>
</dbReference>
<feature type="transmembrane region" description="Helical" evidence="1">
    <location>
        <begin position="120"/>
        <end position="141"/>
    </location>
</feature>
<feature type="transmembrane region" description="Helical" evidence="1">
    <location>
        <begin position="65"/>
        <end position="86"/>
    </location>
</feature>
<evidence type="ECO:0000313" key="4">
    <source>
        <dbReference type="Proteomes" id="UP000001964"/>
    </source>
</evidence>
<organism evidence="3 4">
    <name type="scientific">Maricaulis maris (strain MCS10)</name>
    <name type="common">Caulobacter maris</name>
    <dbReference type="NCBI Taxonomy" id="394221"/>
    <lineage>
        <taxon>Bacteria</taxon>
        <taxon>Pseudomonadati</taxon>
        <taxon>Pseudomonadota</taxon>
        <taxon>Alphaproteobacteria</taxon>
        <taxon>Maricaulales</taxon>
        <taxon>Maricaulaceae</taxon>
        <taxon>Maricaulis</taxon>
    </lineage>
</organism>
<dbReference type="GO" id="GO:0004175">
    <property type="term" value="F:endopeptidase activity"/>
    <property type="evidence" value="ECO:0007669"/>
    <property type="project" value="UniProtKB-ARBA"/>
</dbReference>
<dbReference type="InterPro" id="IPR003675">
    <property type="entry name" value="Rce1/LyrA-like_dom"/>
</dbReference>
<protein>
    <submittedName>
        <fullName evidence="3">Abortive infection protein</fullName>
    </submittedName>
</protein>
<keyword evidence="1" id="KW-0812">Transmembrane</keyword>
<dbReference type="EMBL" id="CP000449">
    <property type="protein sequence ID" value="ABI64989.1"/>
    <property type="molecule type" value="Genomic_DNA"/>
</dbReference>
<dbReference type="eggNOG" id="COG4449">
    <property type="taxonomic scope" value="Bacteria"/>
</dbReference>
<dbReference type="KEGG" id="mmr:Mmar10_0696"/>
<gene>
    <name evidence="3" type="ordered locus">Mmar10_0696</name>
</gene>
<evidence type="ECO:0000313" key="3">
    <source>
        <dbReference type="EMBL" id="ABI64989.1"/>
    </source>
</evidence>
<evidence type="ECO:0000259" key="2">
    <source>
        <dbReference type="Pfam" id="PF02517"/>
    </source>
</evidence>
<name>Q0ARU8_MARMM</name>
<feature type="transmembrane region" description="Helical" evidence="1">
    <location>
        <begin position="25"/>
        <end position="45"/>
    </location>
</feature>
<keyword evidence="1" id="KW-0472">Membrane</keyword>
<feature type="domain" description="CAAX prenyl protease 2/Lysostaphin resistance protein A-like" evidence="2">
    <location>
        <begin position="62"/>
        <end position="157"/>
    </location>
</feature>
<keyword evidence="1" id="KW-1133">Transmembrane helix</keyword>
<feature type="transmembrane region" description="Helical" evidence="1">
    <location>
        <begin position="93"/>
        <end position="114"/>
    </location>
</feature>
<accession>Q0ARU8</accession>
<dbReference type="OrthoDB" id="193898at2"/>
<keyword evidence="4" id="KW-1185">Reference proteome</keyword>
<reference evidence="3 4" key="1">
    <citation type="submission" date="2006-08" db="EMBL/GenBank/DDBJ databases">
        <title>Complete sequence of Maricaulis maris MCS10.</title>
        <authorList>
            <consortium name="US DOE Joint Genome Institute"/>
            <person name="Copeland A."/>
            <person name="Lucas S."/>
            <person name="Lapidus A."/>
            <person name="Barry K."/>
            <person name="Detter J.C."/>
            <person name="Glavina del Rio T."/>
            <person name="Hammon N."/>
            <person name="Israni S."/>
            <person name="Dalin E."/>
            <person name="Tice H."/>
            <person name="Pitluck S."/>
            <person name="Saunders E."/>
            <person name="Brettin T."/>
            <person name="Bruce D."/>
            <person name="Han C."/>
            <person name="Tapia R."/>
            <person name="Gilna P."/>
            <person name="Schmutz J."/>
            <person name="Larimer F."/>
            <person name="Land M."/>
            <person name="Hauser L."/>
            <person name="Kyrpides N."/>
            <person name="Mikhailova N."/>
            <person name="Viollier P."/>
            <person name="Stephens C."/>
            <person name="Richardson P."/>
        </authorList>
    </citation>
    <scope>NUCLEOTIDE SEQUENCE [LARGE SCALE GENOMIC DNA]</scope>
    <source>
        <strain evidence="3 4">MCS10</strain>
    </source>
</reference>
<dbReference type="AlphaFoldDB" id="Q0ARU8"/>
<proteinExistence type="predicted"/>
<dbReference type="Pfam" id="PF02517">
    <property type="entry name" value="Rce1-like"/>
    <property type="match status" value="1"/>
</dbReference>